<name>A0A4R7KE34_9CLOT</name>
<sequence length="413" mass="47075">MKKVREGYKMTEIGEIPEEWSIVKLGSVIKSCSNGLSDKQNREGKGVRVTRIETISNGIIDINKVGYVETERDLTDYKLHTGDILFSNINSVEHIGKVAYVDKDYNLYHGMNLLRIRSDKDKIYDKYLYFLLCSYNARKYFRDNCKKAVNQASLNQEDLKRFVFALPSFTEQKKIAQILSTVDELIEKTDEIIEKTKELKKGLMQKLLTKGIGHSKFKMTEIGEIPEDWEVRRLDELADVIMGQSPDSSTYNDVGEGIPFFQGKADFGTTYPTVRKWCIQPTKISEPLDILLSVRAPVGDVNINNVKACIGRGLAAIRAKRENDFKFIYYALQQYKDIFDKVSQGSTFSAINSGELKALKLASPNKNEQRQIASILSAVDEKIEAEEKRKEQLLQLKKGLMQQLLTGRVRVKV</sequence>
<dbReference type="InterPro" id="IPR000055">
    <property type="entry name" value="Restrct_endonuc_typeI_TRD"/>
</dbReference>
<feature type="coiled-coil region" evidence="4">
    <location>
        <begin position="376"/>
        <end position="403"/>
    </location>
</feature>
<dbReference type="Pfam" id="PF01420">
    <property type="entry name" value="Methylase_S"/>
    <property type="match status" value="2"/>
</dbReference>
<evidence type="ECO:0000256" key="4">
    <source>
        <dbReference type="SAM" id="Coils"/>
    </source>
</evidence>
<keyword evidence="3" id="KW-0238">DNA-binding</keyword>
<dbReference type="AlphaFoldDB" id="A0A4R7KE34"/>
<dbReference type="CDD" id="cd17522">
    <property type="entry name" value="RMtype1_S_MjaORF1531P-TRD1-CR1_like"/>
    <property type="match status" value="1"/>
</dbReference>
<feature type="domain" description="Type I restriction modification DNA specificity" evidence="5">
    <location>
        <begin position="17"/>
        <end position="194"/>
    </location>
</feature>
<dbReference type="InterPro" id="IPR044946">
    <property type="entry name" value="Restrct_endonuc_typeI_TRD_sf"/>
</dbReference>
<accession>A0A4R7KE34</accession>
<proteinExistence type="inferred from homology"/>
<feature type="domain" description="Type I restriction modification DNA specificity" evidence="5">
    <location>
        <begin position="226"/>
        <end position="394"/>
    </location>
</feature>
<dbReference type="Gene3D" id="1.10.287.1120">
    <property type="entry name" value="Bipartite methylase S protein"/>
    <property type="match status" value="1"/>
</dbReference>
<dbReference type="Proteomes" id="UP000295325">
    <property type="component" value="Unassembled WGS sequence"/>
</dbReference>
<keyword evidence="7" id="KW-1185">Reference proteome</keyword>
<dbReference type="OrthoDB" id="9811611at2"/>
<dbReference type="InterPro" id="IPR052021">
    <property type="entry name" value="Type-I_RS_S_subunit"/>
</dbReference>
<dbReference type="RefSeq" id="WP_133628754.1">
    <property type="nucleotide sequence ID" value="NZ_SOAZ01000019.1"/>
</dbReference>
<evidence type="ECO:0000313" key="6">
    <source>
        <dbReference type="EMBL" id="TDT51313.1"/>
    </source>
</evidence>
<dbReference type="SUPFAM" id="SSF116734">
    <property type="entry name" value="DNA methylase specificity domain"/>
    <property type="match status" value="2"/>
</dbReference>
<comment type="caution">
    <text evidence="6">The sequence shown here is derived from an EMBL/GenBank/DDBJ whole genome shotgun (WGS) entry which is preliminary data.</text>
</comment>
<keyword evidence="2" id="KW-0680">Restriction system</keyword>
<evidence type="ECO:0000256" key="1">
    <source>
        <dbReference type="ARBA" id="ARBA00010923"/>
    </source>
</evidence>
<evidence type="ECO:0000256" key="3">
    <source>
        <dbReference type="ARBA" id="ARBA00023125"/>
    </source>
</evidence>
<dbReference type="EMBL" id="SOAZ01000019">
    <property type="protein sequence ID" value="TDT51313.1"/>
    <property type="molecule type" value="Genomic_DNA"/>
</dbReference>
<evidence type="ECO:0000259" key="5">
    <source>
        <dbReference type="Pfam" id="PF01420"/>
    </source>
</evidence>
<dbReference type="Gene3D" id="3.90.220.20">
    <property type="entry name" value="DNA methylase specificity domains"/>
    <property type="match status" value="2"/>
</dbReference>
<gene>
    <name evidence="6" type="ORF">EDD71_11943</name>
</gene>
<dbReference type="CDD" id="cd17245">
    <property type="entry name" value="RMtype1_S_TteMORF1547P-TRD2-CR2_Aco12261I-TRD1-CR1_like"/>
    <property type="match status" value="1"/>
</dbReference>
<dbReference type="PANTHER" id="PTHR30408">
    <property type="entry name" value="TYPE-1 RESTRICTION ENZYME ECOKI SPECIFICITY PROTEIN"/>
    <property type="match status" value="1"/>
</dbReference>
<evidence type="ECO:0000313" key="7">
    <source>
        <dbReference type="Proteomes" id="UP000295325"/>
    </source>
</evidence>
<comment type="similarity">
    <text evidence="1">Belongs to the type-I restriction system S methylase family.</text>
</comment>
<organism evidence="6 7">
    <name type="scientific">Fonticella tunisiensis</name>
    <dbReference type="NCBI Taxonomy" id="1096341"/>
    <lineage>
        <taxon>Bacteria</taxon>
        <taxon>Bacillati</taxon>
        <taxon>Bacillota</taxon>
        <taxon>Clostridia</taxon>
        <taxon>Eubacteriales</taxon>
        <taxon>Clostridiaceae</taxon>
        <taxon>Fonticella</taxon>
    </lineage>
</organism>
<reference evidence="6 7" key="1">
    <citation type="submission" date="2019-03" db="EMBL/GenBank/DDBJ databases">
        <title>Genomic Encyclopedia of Type Strains, Phase IV (KMG-IV): sequencing the most valuable type-strain genomes for metagenomic binning, comparative biology and taxonomic classification.</title>
        <authorList>
            <person name="Goeker M."/>
        </authorList>
    </citation>
    <scope>NUCLEOTIDE SEQUENCE [LARGE SCALE GENOMIC DNA]</scope>
    <source>
        <strain evidence="6 7">DSM 24455</strain>
    </source>
</reference>
<evidence type="ECO:0000256" key="2">
    <source>
        <dbReference type="ARBA" id="ARBA00022747"/>
    </source>
</evidence>
<dbReference type="PANTHER" id="PTHR30408:SF12">
    <property type="entry name" value="TYPE I RESTRICTION ENZYME MJAVIII SPECIFICITY SUBUNIT"/>
    <property type="match status" value="1"/>
</dbReference>
<dbReference type="GO" id="GO:0009307">
    <property type="term" value="P:DNA restriction-modification system"/>
    <property type="evidence" value="ECO:0007669"/>
    <property type="project" value="UniProtKB-KW"/>
</dbReference>
<dbReference type="GO" id="GO:0003677">
    <property type="term" value="F:DNA binding"/>
    <property type="evidence" value="ECO:0007669"/>
    <property type="project" value="UniProtKB-KW"/>
</dbReference>
<keyword evidence="4" id="KW-0175">Coiled coil</keyword>
<protein>
    <submittedName>
        <fullName evidence="6">Type I restriction enzyme S subunit</fullName>
    </submittedName>
</protein>